<sequence length="154" mass="16765">METEVLLKEPEMPETNFTAEERAAMKGRAKELRTASKRGAASKADGESDLLAAIDEMPPADRAMAERIHALVQQNAPDLVPRTWYGQPAWATQAGKVVCFFQATAKFKTRYATFGFNEPANLDDGTMWATSFALLDLSAADEKKLGALIKKAAG</sequence>
<gene>
    <name evidence="2" type="ORF">ACFOUW_22575</name>
</gene>
<feature type="compositionally biased region" description="Basic and acidic residues" evidence="1">
    <location>
        <begin position="25"/>
        <end position="34"/>
    </location>
</feature>
<feature type="region of interest" description="Disordered" evidence="1">
    <location>
        <begin position="1"/>
        <end position="20"/>
    </location>
</feature>
<comment type="caution">
    <text evidence="2">The sequence shown here is derived from an EMBL/GenBank/DDBJ whole genome shotgun (WGS) entry which is preliminary data.</text>
</comment>
<keyword evidence="3" id="KW-1185">Reference proteome</keyword>
<dbReference type="EMBL" id="JBHRZH010000019">
    <property type="protein sequence ID" value="MFC3763640.1"/>
    <property type="molecule type" value="Genomic_DNA"/>
</dbReference>
<dbReference type="Gene3D" id="3.90.1150.200">
    <property type="match status" value="1"/>
</dbReference>
<evidence type="ECO:0000313" key="2">
    <source>
        <dbReference type="EMBL" id="MFC3763640.1"/>
    </source>
</evidence>
<dbReference type="RefSeq" id="WP_239553728.1">
    <property type="nucleotide sequence ID" value="NZ_JAFBCM010000001.1"/>
</dbReference>
<evidence type="ECO:0000256" key="1">
    <source>
        <dbReference type="SAM" id="MobiDB-lite"/>
    </source>
</evidence>
<organism evidence="2 3">
    <name type="scientific">Tenggerimyces flavus</name>
    <dbReference type="NCBI Taxonomy" id="1708749"/>
    <lineage>
        <taxon>Bacteria</taxon>
        <taxon>Bacillati</taxon>
        <taxon>Actinomycetota</taxon>
        <taxon>Actinomycetes</taxon>
        <taxon>Propionibacteriales</taxon>
        <taxon>Nocardioidaceae</taxon>
        <taxon>Tenggerimyces</taxon>
    </lineage>
</organism>
<protein>
    <submittedName>
        <fullName evidence="2">Iron chaperone</fullName>
    </submittedName>
</protein>
<name>A0ABV7YEC1_9ACTN</name>
<proteinExistence type="predicted"/>
<feature type="region of interest" description="Disordered" evidence="1">
    <location>
        <begin position="25"/>
        <end position="44"/>
    </location>
</feature>
<reference evidence="3" key="1">
    <citation type="journal article" date="2019" name="Int. J. Syst. Evol. Microbiol.">
        <title>The Global Catalogue of Microorganisms (GCM) 10K type strain sequencing project: providing services to taxonomists for standard genome sequencing and annotation.</title>
        <authorList>
            <consortium name="The Broad Institute Genomics Platform"/>
            <consortium name="The Broad Institute Genome Sequencing Center for Infectious Disease"/>
            <person name="Wu L."/>
            <person name="Ma J."/>
        </authorList>
    </citation>
    <scope>NUCLEOTIDE SEQUENCE [LARGE SCALE GENOMIC DNA]</scope>
    <source>
        <strain evidence="3">CGMCC 4.7241</strain>
    </source>
</reference>
<feature type="compositionally biased region" description="Basic and acidic residues" evidence="1">
    <location>
        <begin position="1"/>
        <end position="11"/>
    </location>
</feature>
<accession>A0ABV7YEC1</accession>
<dbReference type="Proteomes" id="UP001595699">
    <property type="component" value="Unassembled WGS sequence"/>
</dbReference>
<evidence type="ECO:0000313" key="3">
    <source>
        <dbReference type="Proteomes" id="UP001595699"/>
    </source>
</evidence>
<dbReference type="SUPFAM" id="SSF159888">
    <property type="entry name" value="YdhG-like"/>
    <property type="match status" value="1"/>
</dbReference>